<reference evidence="10 11" key="1">
    <citation type="submission" date="2019-02" db="EMBL/GenBank/DDBJ databases">
        <title>Deep-cultivation of Planctomycetes and their phenomic and genomic characterization uncovers novel biology.</title>
        <authorList>
            <person name="Wiegand S."/>
            <person name="Jogler M."/>
            <person name="Boedeker C."/>
            <person name="Pinto D."/>
            <person name="Vollmers J."/>
            <person name="Rivas-Marin E."/>
            <person name="Kohn T."/>
            <person name="Peeters S.H."/>
            <person name="Heuer A."/>
            <person name="Rast P."/>
            <person name="Oberbeckmann S."/>
            <person name="Bunk B."/>
            <person name="Jeske O."/>
            <person name="Meyerdierks A."/>
            <person name="Storesund J.E."/>
            <person name="Kallscheuer N."/>
            <person name="Luecker S."/>
            <person name="Lage O.M."/>
            <person name="Pohl T."/>
            <person name="Merkel B.J."/>
            <person name="Hornburger P."/>
            <person name="Mueller R.-W."/>
            <person name="Bruemmer F."/>
            <person name="Labrenz M."/>
            <person name="Spormann A.M."/>
            <person name="Op den Camp H."/>
            <person name="Overmann J."/>
            <person name="Amann R."/>
            <person name="Jetten M.S.M."/>
            <person name="Mascher T."/>
            <person name="Medema M.H."/>
            <person name="Devos D.P."/>
            <person name="Kaster A.-K."/>
            <person name="Ovreas L."/>
            <person name="Rohde M."/>
            <person name="Galperin M.Y."/>
            <person name="Jogler C."/>
        </authorList>
    </citation>
    <scope>NUCLEOTIDE SEQUENCE [LARGE SCALE GENOMIC DNA]</scope>
    <source>
        <strain evidence="10 11">Pan44</strain>
    </source>
</reference>
<dbReference type="InParanoid" id="A0A517SJE2"/>
<keyword evidence="11" id="KW-1185">Reference proteome</keyword>
<dbReference type="Pfam" id="PF06429">
    <property type="entry name" value="Flg_bbr_C"/>
    <property type="match status" value="1"/>
</dbReference>
<dbReference type="InterPro" id="IPR010930">
    <property type="entry name" value="Flg_bb/hook_C_dom"/>
</dbReference>
<dbReference type="Pfam" id="PF00460">
    <property type="entry name" value="Flg_bb_rod"/>
    <property type="match status" value="1"/>
</dbReference>
<dbReference type="GO" id="GO:0009425">
    <property type="term" value="C:bacterial-type flagellum basal body"/>
    <property type="evidence" value="ECO:0007669"/>
    <property type="project" value="UniProtKB-SubCell"/>
</dbReference>
<dbReference type="KEGG" id="ccos:Pan44_42680"/>
<feature type="domain" description="Flagellar hook protein FlgE D2" evidence="8">
    <location>
        <begin position="326"/>
        <end position="434"/>
    </location>
</feature>
<dbReference type="GO" id="GO:0005829">
    <property type="term" value="C:cytosol"/>
    <property type="evidence" value="ECO:0007669"/>
    <property type="project" value="TreeGrafter"/>
</dbReference>
<evidence type="ECO:0000259" key="6">
    <source>
        <dbReference type="Pfam" id="PF00460"/>
    </source>
</evidence>
<dbReference type="NCBIfam" id="TIGR03506">
    <property type="entry name" value="FlgEFG_subfam"/>
    <property type="match status" value="2"/>
</dbReference>
<feature type="domain" description="Flagellar basal-body/hook protein C-terminal" evidence="7">
    <location>
        <begin position="508"/>
        <end position="551"/>
    </location>
</feature>
<evidence type="ECO:0000256" key="4">
    <source>
        <dbReference type="ARBA" id="ARBA00023143"/>
    </source>
</evidence>
<dbReference type="PANTHER" id="PTHR30435">
    <property type="entry name" value="FLAGELLAR PROTEIN"/>
    <property type="match status" value="1"/>
</dbReference>
<dbReference type="InterPro" id="IPR020013">
    <property type="entry name" value="Flagellar_FlgE/F/G"/>
</dbReference>
<dbReference type="InterPro" id="IPR037058">
    <property type="entry name" value="Falgellar_hook_FlgE_sf"/>
</dbReference>
<protein>
    <recommendedName>
        <fullName evidence="3 5">Flagellar hook protein FlgE</fullName>
    </recommendedName>
</protein>
<evidence type="ECO:0000256" key="1">
    <source>
        <dbReference type="ARBA" id="ARBA00004117"/>
    </source>
</evidence>
<evidence type="ECO:0000313" key="10">
    <source>
        <dbReference type="EMBL" id="QDT56216.1"/>
    </source>
</evidence>
<keyword evidence="4 5" id="KW-0975">Bacterial flagellum</keyword>
<comment type="function">
    <text evidence="5">A flexible structure which links the flagellar filament to the drive apparatus in the basal body.</text>
</comment>
<dbReference type="SUPFAM" id="SSF117143">
    <property type="entry name" value="Flagellar hook protein flgE"/>
    <property type="match status" value="1"/>
</dbReference>
<gene>
    <name evidence="10" type="primary">flgE</name>
    <name evidence="10" type="ORF">Pan44_42680</name>
</gene>
<dbReference type="Pfam" id="PF07559">
    <property type="entry name" value="FlgE_D2"/>
    <property type="match status" value="1"/>
</dbReference>
<dbReference type="GO" id="GO:0009424">
    <property type="term" value="C:bacterial-type flagellum hook"/>
    <property type="evidence" value="ECO:0007669"/>
    <property type="project" value="TreeGrafter"/>
</dbReference>
<evidence type="ECO:0000256" key="5">
    <source>
        <dbReference type="RuleBase" id="RU362116"/>
    </source>
</evidence>
<dbReference type="InterPro" id="IPR001444">
    <property type="entry name" value="Flag_bb_rod_N"/>
</dbReference>
<evidence type="ECO:0000256" key="2">
    <source>
        <dbReference type="ARBA" id="ARBA00009677"/>
    </source>
</evidence>
<feature type="domain" description="Flagellar basal body rod protein N-terminal" evidence="6">
    <location>
        <begin position="5"/>
        <end position="35"/>
    </location>
</feature>
<keyword evidence="10" id="KW-0969">Cilium</keyword>
<sequence>MGNALLTGVSGLNSHQKMLEVIGNNLANLNSTAYKAQRVLFSDLLYQTVSAASSGSNGLIGGINPSQVGSGSQVGQITANFTQGNLEPTGQNLDFAIDGDGFFVVSGGGAPKYTRAGSFSVDADGLLIDPSTGYRVQRFGDAGEPNGLDPSFQIAGDMNIHVPFGASIPGKTTSLVNLVGNLSSDSVGPAAEVLSTNAPWLSGGLPATNATLLNSLESMVTPYAAGDSLQFTGTNKDGTPVNTTFNVGPTTTVGDMLNAITAAFPDGTATIDVDGNIQLTSNTTGEALFSVQIRDVTGNTGAVRFDTHPFVVAENGREGTKVLGGFEVYDIRGKAHSVTTTLQKQADGSWNLSATIPSGDGTILDGQIDNIRFNDDGSFLEAGGVGLADLNLSFTWRDLAQPQVITLSFGSQNSYDGMTQLSAASTTSAFQDGYASGTLTEVRMSSNGLIEGVATNGRSIPLAQLAIATFRNPSGLTRSGSNYYDTSLASGDAEIGTALSGDRGTVKSNYLERSNVDIALEFTQLITAQRGFSANARTITVTDEVLQELTGLIR</sequence>
<dbReference type="AlphaFoldDB" id="A0A517SJE2"/>
<dbReference type="Gene3D" id="2.60.98.20">
    <property type="entry name" value="Flagellar hook protein FlgE"/>
    <property type="match status" value="1"/>
</dbReference>
<dbReference type="PROSITE" id="PS00588">
    <property type="entry name" value="FLAGELLA_BB_ROD"/>
    <property type="match status" value="1"/>
</dbReference>
<dbReference type="InterPro" id="IPR037925">
    <property type="entry name" value="FlgE/F/G-like"/>
</dbReference>
<proteinExistence type="inferred from homology"/>
<evidence type="ECO:0000313" key="11">
    <source>
        <dbReference type="Proteomes" id="UP000315700"/>
    </source>
</evidence>
<dbReference type="GO" id="GO:0071978">
    <property type="term" value="P:bacterial-type flagellum-dependent swarming motility"/>
    <property type="evidence" value="ECO:0007669"/>
    <property type="project" value="TreeGrafter"/>
</dbReference>
<evidence type="ECO:0000256" key="3">
    <source>
        <dbReference type="ARBA" id="ARBA00019015"/>
    </source>
</evidence>
<dbReference type="Proteomes" id="UP000315700">
    <property type="component" value="Chromosome"/>
</dbReference>
<evidence type="ECO:0000259" key="9">
    <source>
        <dbReference type="Pfam" id="PF22692"/>
    </source>
</evidence>
<organism evidence="10 11">
    <name type="scientific">Caulifigura coniformis</name>
    <dbReference type="NCBI Taxonomy" id="2527983"/>
    <lineage>
        <taxon>Bacteria</taxon>
        <taxon>Pseudomonadati</taxon>
        <taxon>Planctomycetota</taxon>
        <taxon>Planctomycetia</taxon>
        <taxon>Planctomycetales</taxon>
        <taxon>Planctomycetaceae</taxon>
        <taxon>Caulifigura</taxon>
    </lineage>
</organism>
<dbReference type="InterPro" id="IPR019776">
    <property type="entry name" value="Flagellar_basal_body_rod_CS"/>
</dbReference>
<dbReference type="InterPro" id="IPR053967">
    <property type="entry name" value="LlgE_F_G-like_D1"/>
</dbReference>
<dbReference type="Pfam" id="PF22692">
    <property type="entry name" value="LlgE_F_G_D1"/>
    <property type="match status" value="1"/>
</dbReference>
<feature type="domain" description="Flagellar hook protein FlgE/F/G-like D1" evidence="9">
    <location>
        <begin position="96"/>
        <end position="163"/>
    </location>
</feature>
<accession>A0A517SJE2</accession>
<comment type="subcellular location">
    <subcellularLocation>
        <location evidence="1 5">Bacterial flagellum basal body</location>
    </subcellularLocation>
</comment>
<evidence type="ECO:0000259" key="8">
    <source>
        <dbReference type="Pfam" id="PF07559"/>
    </source>
</evidence>
<keyword evidence="10" id="KW-0966">Cell projection</keyword>
<dbReference type="PANTHER" id="PTHR30435:SF1">
    <property type="entry name" value="FLAGELLAR HOOK PROTEIN FLGE"/>
    <property type="match status" value="1"/>
</dbReference>
<dbReference type="EMBL" id="CP036271">
    <property type="protein sequence ID" value="QDT56216.1"/>
    <property type="molecule type" value="Genomic_DNA"/>
</dbReference>
<evidence type="ECO:0000259" key="7">
    <source>
        <dbReference type="Pfam" id="PF06429"/>
    </source>
</evidence>
<comment type="similarity">
    <text evidence="2 5">Belongs to the flagella basal body rod proteins family.</text>
</comment>
<dbReference type="InterPro" id="IPR011491">
    <property type="entry name" value="FlgE_D2"/>
</dbReference>
<keyword evidence="10" id="KW-0282">Flagellum</keyword>
<name>A0A517SJE2_9PLAN</name>